<feature type="region of interest" description="Disordered" evidence="1">
    <location>
        <begin position="1"/>
        <end position="73"/>
    </location>
</feature>
<proteinExistence type="predicted"/>
<evidence type="ECO:0000256" key="1">
    <source>
        <dbReference type="SAM" id="MobiDB-lite"/>
    </source>
</evidence>
<gene>
    <name evidence="2" type="ORF">UU50_C0008G0012</name>
</gene>
<dbReference type="Proteomes" id="UP000033930">
    <property type="component" value="Unassembled WGS sequence"/>
</dbReference>
<feature type="compositionally biased region" description="Basic and acidic residues" evidence="1">
    <location>
        <begin position="192"/>
        <end position="205"/>
    </location>
</feature>
<evidence type="ECO:0000313" key="2">
    <source>
        <dbReference type="EMBL" id="KKR99256.1"/>
    </source>
</evidence>
<feature type="region of interest" description="Disordered" evidence="1">
    <location>
        <begin position="156"/>
        <end position="176"/>
    </location>
</feature>
<feature type="region of interest" description="Disordered" evidence="1">
    <location>
        <begin position="191"/>
        <end position="248"/>
    </location>
</feature>
<evidence type="ECO:0000313" key="3">
    <source>
        <dbReference type="Proteomes" id="UP000033930"/>
    </source>
</evidence>
<comment type="caution">
    <text evidence="2">The sequence shown here is derived from an EMBL/GenBank/DDBJ whole genome shotgun (WGS) entry which is preliminary data.</text>
</comment>
<accession>A0A0G0VHZ0</accession>
<protein>
    <submittedName>
        <fullName evidence="2">Uncharacterized protein</fullName>
    </submittedName>
</protein>
<feature type="compositionally biased region" description="Gly residues" evidence="1">
    <location>
        <begin position="162"/>
        <end position="172"/>
    </location>
</feature>
<organism evidence="2 3">
    <name type="scientific">Candidatus Uhrbacteria bacterium GW2011_GWC1_41_20</name>
    <dbReference type="NCBI Taxonomy" id="1618983"/>
    <lineage>
        <taxon>Bacteria</taxon>
        <taxon>Candidatus Uhriibacteriota</taxon>
    </lineage>
</organism>
<dbReference type="EMBL" id="LCAW01000008">
    <property type="protein sequence ID" value="KKR99256.1"/>
    <property type="molecule type" value="Genomic_DNA"/>
</dbReference>
<name>A0A0G0VHZ0_9BACT</name>
<dbReference type="AlphaFoldDB" id="A0A0G0VHZ0"/>
<sequence length="274" mass="28337">MSQAGEGLLDDAPPEPPVELVEALGPDELVEGGDLGPDDPGVHLHEPVGGPGDHHDTRMDAGTGDPGGHRGHLDPDFAVAVEQVSLLFAELLDLAGLPAPELFVSIRERHDELVEAGDVAHDPDAHVTERSEGHAVVDVEPAPLARLGEAVRHVGLGHHEGGGQGAQDGGVLRGQLPPLAPGEVLVTAHDGFGPDDHVSGREAGGRRGHGRGLDQGVLGHQVPVARLGPAGVDDGHDHGQEGRDREGHQHALGHAISFSPRKCGVVGWINYASS</sequence>
<feature type="compositionally biased region" description="Basic and acidic residues" evidence="1">
    <location>
        <begin position="40"/>
        <end position="59"/>
    </location>
</feature>
<reference evidence="2 3" key="1">
    <citation type="journal article" date="2015" name="Nature">
        <title>rRNA introns, odd ribosomes, and small enigmatic genomes across a large radiation of phyla.</title>
        <authorList>
            <person name="Brown C.T."/>
            <person name="Hug L.A."/>
            <person name="Thomas B.C."/>
            <person name="Sharon I."/>
            <person name="Castelle C.J."/>
            <person name="Singh A."/>
            <person name="Wilkins M.J."/>
            <person name="Williams K.H."/>
            <person name="Banfield J.F."/>
        </authorList>
    </citation>
    <scope>NUCLEOTIDE SEQUENCE [LARGE SCALE GENOMIC DNA]</scope>
</reference>
<feature type="compositionally biased region" description="Basic and acidic residues" evidence="1">
    <location>
        <begin position="233"/>
        <end position="248"/>
    </location>
</feature>